<comment type="cofactor">
    <cofactor evidence="1">
        <name>Mg(2+)</name>
        <dbReference type="ChEBI" id="CHEBI:18420"/>
    </cofactor>
</comment>
<dbReference type="SUPFAM" id="SSF56784">
    <property type="entry name" value="HAD-like"/>
    <property type="match status" value="1"/>
</dbReference>
<dbReference type="AlphaFoldDB" id="A0A485M184"/>
<keyword evidence="2 4" id="KW-0378">Hydrolase</keyword>
<dbReference type="InterPro" id="IPR036412">
    <property type="entry name" value="HAD-like_sf"/>
</dbReference>
<dbReference type="SFLD" id="SFLDG01129">
    <property type="entry name" value="C1.5:_HAD__Beta-PGM__Phosphata"/>
    <property type="match status" value="1"/>
</dbReference>
<dbReference type="EMBL" id="CAADRM010000102">
    <property type="protein sequence ID" value="VFU15091.1"/>
    <property type="molecule type" value="Genomic_DNA"/>
</dbReference>
<evidence type="ECO:0000256" key="1">
    <source>
        <dbReference type="ARBA" id="ARBA00001946"/>
    </source>
</evidence>
<name>A0A485M184_9ZZZZ</name>
<dbReference type="NCBIfam" id="TIGR01549">
    <property type="entry name" value="HAD-SF-IA-v1"/>
    <property type="match status" value="1"/>
</dbReference>
<protein>
    <submittedName>
        <fullName evidence="4">GMP/IMP nucleotidase YrfG</fullName>
        <ecNumber evidence="4">3.1.3.5</ecNumber>
    </submittedName>
</protein>
<dbReference type="Gene3D" id="3.40.50.1000">
    <property type="entry name" value="HAD superfamily/HAD-like"/>
    <property type="match status" value="1"/>
</dbReference>
<dbReference type="EC" id="3.1.3.5" evidence="4"/>
<evidence type="ECO:0000256" key="3">
    <source>
        <dbReference type="ARBA" id="ARBA00022842"/>
    </source>
</evidence>
<dbReference type="PANTHER" id="PTHR46470">
    <property type="entry name" value="N-ACYLNEURAMINATE-9-PHOSPHATASE"/>
    <property type="match status" value="1"/>
</dbReference>
<accession>A0A485M184</accession>
<dbReference type="InterPro" id="IPR023214">
    <property type="entry name" value="HAD_sf"/>
</dbReference>
<gene>
    <name evidence="4" type="primary">yrfG</name>
    <name evidence="4" type="ORF">SCFA_390014</name>
</gene>
<evidence type="ECO:0000256" key="2">
    <source>
        <dbReference type="ARBA" id="ARBA00022801"/>
    </source>
</evidence>
<dbReference type="GO" id="GO:0044281">
    <property type="term" value="P:small molecule metabolic process"/>
    <property type="evidence" value="ECO:0007669"/>
    <property type="project" value="UniProtKB-ARBA"/>
</dbReference>
<dbReference type="Pfam" id="PF00702">
    <property type="entry name" value="Hydrolase"/>
    <property type="match status" value="1"/>
</dbReference>
<organism evidence="4">
    <name type="scientific">anaerobic digester metagenome</name>
    <dbReference type="NCBI Taxonomy" id="1263854"/>
    <lineage>
        <taxon>unclassified sequences</taxon>
        <taxon>metagenomes</taxon>
        <taxon>ecological metagenomes</taxon>
    </lineage>
</organism>
<sequence>MGRRLTLSFDLDGTLTSNHFVDSVWLEGLPELVSRRQGMDLSEARRICLEAYEKEGPSSIRWYQLSYWLDYFGLNDIEPAGLVSRYASRVELYNDVLPVLGELRSQGFPLVLFSNAARHFLDVEVARGGLAPFFDQMISVSDDWGMTKAEPCAFLRLKHLAGGDVVHIGDHLEFDYLLPRSVGIQAYHIRRSEGPGVEGSLNNLREFAARVKGE</sequence>
<keyword evidence="3" id="KW-0460">Magnesium</keyword>
<dbReference type="GO" id="GO:0008253">
    <property type="term" value="F:5'-nucleotidase activity"/>
    <property type="evidence" value="ECO:0007669"/>
    <property type="project" value="UniProtKB-EC"/>
</dbReference>
<dbReference type="PANTHER" id="PTHR46470:SF4">
    <property type="entry name" value="5-AMINO-6-(5-PHOSPHO-D-RIBITYLAMINO)URACIL PHOSPHATASE YIGB"/>
    <property type="match status" value="1"/>
</dbReference>
<proteinExistence type="predicted"/>
<reference evidence="4" key="1">
    <citation type="submission" date="2019-03" db="EMBL/GenBank/DDBJ databases">
        <authorList>
            <person name="Hao L."/>
        </authorList>
    </citation>
    <scope>NUCLEOTIDE SEQUENCE</scope>
</reference>
<dbReference type="SFLD" id="SFLDS00003">
    <property type="entry name" value="Haloacid_Dehalogenase"/>
    <property type="match status" value="1"/>
</dbReference>
<dbReference type="InterPro" id="IPR051400">
    <property type="entry name" value="HAD-like_hydrolase"/>
</dbReference>
<dbReference type="InterPro" id="IPR006439">
    <property type="entry name" value="HAD-SF_hydro_IA"/>
</dbReference>
<evidence type="ECO:0000313" key="4">
    <source>
        <dbReference type="EMBL" id="VFU15091.1"/>
    </source>
</evidence>